<dbReference type="EMBL" id="JAFMYU010000003">
    <property type="protein sequence ID" value="MBO0930370.1"/>
    <property type="molecule type" value="Genomic_DNA"/>
</dbReference>
<evidence type="ECO:0000256" key="1">
    <source>
        <dbReference type="SAM" id="MobiDB-lite"/>
    </source>
</evidence>
<reference evidence="2 3" key="1">
    <citation type="submission" date="2021-03" db="EMBL/GenBank/DDBJ databases">
        <title>Fibrella sp. HMF5036 genome sequencing and assembly.</title>
        <authorList>
            <person name="Kang H."/>
            <person name="Kim H."/>
            <person name="Bae S."/>
            <person name="Joh K."/>
        </authorList>
    </citation>
    <scope>NUCLEOTIDE SEQUENCE [LARGE SCALE GENOMIC DNA]</scope>
    <source>
        <strain evidence="2 3">HMF5036</strain>
    </source>
</reference>
<dbReference type="Proteomes" id="UP000664795">
    <property type="component" value="Unassembled WGS sequence"/>
</dbReference>
<name>A0A939JZN4_9BACT</name>
<gene>
    <name evidence="2" type="ORF">J2I48_05150</name>
</gene>
<evidence type="ECO:0000313" key="3">
    <source>
        <dbReference type="Proteomes" id="UP000664795"/>
    </source>
</evidence>
<organism evidence="2 3">
    <name type="scientific">Fibrella aquatilis</name>
    <dbReference type="NCBI Taxonomy" id="2817059"/>
    <lineage>
        <taxon>Bacteria</taxon>
        <taxon>Pseudomonadati</taxon>
        <taxon>Bacteroidota</taxon>
        <taxon>Cytophagia</taxon>
        <taxon>Cytophagales</taxon>
        <taxon>Spirosomataceae</taxon>
        <taxon>Fibrella</taxon>
    </lineage>
</organism>
<feature type="compositionally biased region" description="Pro residues" evidence="1">
    <location>
        <begin position="72"/>
        <end position="90"/>
    </location>
</feature>
<protein>
    <submittedName>
        <fullName evidence="2">Uncharacterized protein</fullName>
    </submittedName>
</protein>
<accession>A0A939JZN4</accession>
<comment type="caution">
    <text evidence="2">The sequence shown here is derived from an EMBL/GenBank/DDBJ whole genome shotgun (WGS) entry which is preliminary data.</text>
</comment>
<sequence length="90" mass="9586">MPRKPTRVKPNPVRQLVSHVLKNGLTTMLGLSTGVPLMLDGYSRKDWSTLGSGVSTVLLGLSGQDKFGMGSGPPPESPRQPPPPPQPPYV</sequence>
<proteinExistence type="predicted"/>
<dbReference type="AlphaFoldDB" id="A0A939JZN4"/>
<evidence type="ECO:0000313" key="2">
    <source>
        <dbReference type="EMBL" id="MBO0930370.1"/>
    </source>
</evidence>
<feature type="region of interest" description="Disordered" evidence="1">
    <location>
        <begin position="62"/>
        <end position="90"/>
    </location>
</feature>
<keyword evidence="3" id="KW-1185">Reference proteome</keyword>
<dbReference type="RefSeq" id="WP_207334335.1">
    <property type="nucleotide sequence ID" value="NZ_JAFMYU010000003.1"/>
</dbReference>